<gene>
    <name evidence="1" type="ORF">SCMC78_07680</name>
</gene>
<dbReference type="KEGG" id="stcm:SCMC78_07680"/>
<organism evidence="1">
    <name type="scientific">Streptomyces sp. CMC78</name>
    <dbReference type="NCBI Taxonomy" id="3231512"/>
    <lineage>
        <taxon>Bacteria</taxon>
        <taxon>Bacillati</taxon>
        <taxon>Actinomycetota</taxon>
        <taxon>Actinomycetes</taxon>
        <taxon>Kitasatosporales</taxon>
        <taxon>Streptomycetaceae</taxon>
        <taxon>Streptomyces</taxon>
    </lineage>
</organism>
<dbReference type="RefSeq" id="WP_397720724.1">
    <property type="nucleotide sequence ID" value="NZ_AP035884.1"/>
</dbReference>
<evidence type="ECO:0000313" key="1">
    <source>
        <dbReference type="EMBL" id="BFP50961.1"/>
    </source>
</evidence>
<proteinExistence type="predicted"/>
<accession>A0AB33K666</accession>
<dbReference type="EMBL" id="AP035884">
    <property type="protein sequence ID" value="BFP50961.1"/>
    <property type="molecule type" value="Genomic_DNA"/>
</dbReference>
<sequence length="143" mass="14444">MTRVSTRTDRQRHRSRAPLALGWVLSLLAMVFCCSVTTSSAAVPVAAGPAGTGAVRAFTPTPDAAFEPVVTATAADRGLGTSCHGGSTHTAAVVLPASSAPVAVPSPVAQVPASPLTGAAAIRGPSHDGVRSVDQLRLQIQRI</sequence>
<name>A0AB33K666_9ACTN</name>
<reference evidence="1" key="1">
    <citation type="submission" date="2024-07" db="EMBL/GenBank/DDBJ databases">
        <title>Complete genome sequences of cellulolytic bacteria, Kitasatospora sp. CMC57 and Streptomyces sp. CMC78, isolated from Japanese agricultural soil.</title>
        <authorList>
            <person name="Hashimoto T."/>
            <person name="Ito M."/>
            <person name="Iwamoto M."/>
            <person name="Fukahori D."/>
            <person name="Shoda T."/>
            <person name="Sakoda M."/>
            <person name="Morohoshi T."/>
            <person name="Mitsuboshi M."/>
            <person name="Nishizawa T."/>
        </authorList>
    </citation>
    <scope>NUCLEOTIDE SEQUENCE</scope>
    <source>
        <strain evidence="1">CMC78</strain>
    </source>
</reference>
<evidence type="ECO:0008006" key="2">
    <source>
        <dbReference type="Google" id="ProtNLM"/>
    </source>
</evidence>
<dbReference type="AlphaFoldDB" id="A0AB33K666"/>
<protein>
    <recommendedName>
        <fullName evidence="2">Lipoprotein</fullName>
    </recommendedName>
</protein>